<protein>
    <submittedName>
        <fullName evidence="1">Uncharacterized protein</fullName>
    </submittedName>
</protein>
<dbReference type="EMBL" id="VUOB01000068">
    <property type="protein sequence ID" value="KAA2253090.1"/>
    <property type="molecule type" value="Genomic_DNA"/>
</dbReference>
<reference evidence="1 2" key="1">
    <citation type="submission" date="2019-09" db="EMBL/GenBank/DDBJ databases">
        <title>Goodfellowia gen. nov., a new genus of the Pseudonocardineae related to Actinoalloteichus, containing Goodfellowia coeruleoviolacea gen. nov., comb. nov. gen. nov., comb. nov.</title>
        <authorList>
            <person name="Labeda D."/>
        </authorList>
    </citation>
    <scope>NUCLEOTIDE SEQUENCE [LARGE SCALE GENOMIC DNA]</scope>
    <source>
        <strain evidence="1 2">AN110305</strain>
    </source>
</reference>
<reference evidence="1 2" key="2">
    <citation type="submission" date="2019-09" db="EMBL/GenBank/DDBJ databases">
        <authorList>
            <person name="Jin C."/>
        </authorList>
    </citation>
    <scope>NUCLEOTIDE SEQUENCE [LARGE SCALE GENOMIC DNA]</scope>
    <source>
        <strain evidence="1 2">AN110305</strain>
    </source>
</reference>
<dbReference type="RefSeq" id="WP_188316965.1">
    <property type="nucleotide sequence ID" value="NZ_VUOB01000068.1"/>
</dbReference>
<name>A0A5B2WQN6_9PSEU</name>
<evidence type="ECO:0000313" key="1">
    <source>
        <dbReference type="EMBL" id="KAA2253090.1"/>
    </source>
</evidence>
<organism evidence="1 2">
    <name type="scientific">Solihabitans fulvus</name>
    <dbReference type="NCBI Taxonomy" id="1892852"/>
    <lineage>
        <taxon>Bacteria</taxon>
        <taxon>Bacillati</taxon>
        <taxon>Actinomycetota</taxon>
        <taxon>Actinomycetes</taxon>
        <taxon>Pseudonocardiales</taxon>
        <taxon>Pseudonocardiaceae</taxon>
        <taxon>Solihabitans</taxon>
    </lineage>
</organism>
<dbReference type="Proteomes" id="UP000323454">
    <property type="component" value="Unassembled WGS sequence"/>
</dbReference>
<comment type="caution">
    <text evidence="1">The sequence shown here is derived from an EMBL/GenBank/DDBJ whole genome shotgun (WGS) entry which is preliminary data.</text>
</comment>
<dbReference type="AlphaFoldDB" id="A0A5B2WQN6"/>
<accession>A0A5B2WQN6</accession>
<evidence type="ECO:0000313" key="2">
    <source>
        <dbReference type="Proteomes" id="UP000323454"/>
    </source>
</evidence>
<proteinExistence type="predicted"/>
<sequence>MTDVDGVLASGRLPIVAAVRMHAVALWRWVTRQPATPDDVTSLSHTSDTRQLLTVLASVEIVMAPVVDLIFPKGLRIPHLVLETILAAVAFSFVATWSRHPHLIHGNLLRLRTGAFGELTLAVRQIETIRKHERKVKGFGLRAVPDEATALACTVGAKVNLLIEFADPLSVDINGDNRTVTRVYTAVDEPSAAIRAVKLAMPKRQ</sequence>
<gene>
    <name evidence="1" type="ORF">F0L68_33615</name>
</gene>
<keyword evidence="2" id="KW-1185">Reference proteome</keyword>